<reference evidence="3 4" key="1">
    <citation type="journal article" date="2015" name="Sci. Rep.">
        <title>Chromosome-level genome map provides insights into diverse defense mechanisms in the medicinal fungus Ganoderma sinense.</title>
        <authorList>
            <person name="Zhu Y."/>
            <person name="Xu J."/>
            <person name="Sun C."/>
            <person name="Zhou S."/>
            <person name="Xu H."/>
            <person name="Nelson D.R."/>
            <person name="Qian J."/>
            <person name="Song J."/>
            <person name="Luo H."/>
            <person name="Xiang L."/>
            <person name="Li Y."/>
            <person name="Xu Z."/>
            <person name="Ji A."/>
            <person name="Wang L."/>
            <person name="Lu S."/>
            <person name="Hayward A."/>
            <person name="Sun W."/>
            <person name="Li X."/>
            <person name="Schwartz D.C."/>
            <person name="Wang Y."/>
            <person name="Chen S."/>
        </authorList>
    </citation>
    <scope>NUCLEOTIDE SEQUENCE [LARGE SCALE GENOMIC DNA]</scope>
    <source>
        <strain evidence="3 4">ZZ0214-1</strain>
    </source>
</reference>
<keyword evidence="1" id="KW-0175">Coiled coil</keyword>
<dbReference type="OrthoDB" id="3246510at2759"/>
<dbReference type="STRING" id="1077348.A0A2G8SU59"/>
<evidence type="ECO:0000256" key="1">
    <source>
        <dbReference type="SAM" id="Coils"/>
    </source>
</evidence>
<feature type="coiled-coil region" evidence="1">
    <location>
        <begin position="418"/>
        <end position="473"/>
    </location>
</feature>
<accession>A0A2G8SU59</accession>
<dbReference type="EMBL" id="AYKW01000001">
    <property type="protein sequence ID" value="PIL37108.1"/>
    <property type="molecule type" value="Genomic_DNA"/>
</dbReference>
<feature type="compositionally biased region" description="Basic and acidic residues" evidence="2">
    <location>
        <begin position="711"/>
        <end position="727"/>
    </location>
</feature>
<feature type="region of interest" description="Disordered" evidence="2">
    <location>
        <begin position="793"/>
        <end position="813"/>
    </location>
</feature>
<organism evidence="3 4">
    <name type="scientific">Ganoderma sinense ZZ0214-1</name>
    <dbReference type="NCBI Taxonomy" id="1077348"/>
    <lineage>
        <taxon>Eukaryota</taxon>
        <taxon>Fungi</taxon>
        <taxon>Dikarya</taxon>
        <taxon>Basidiomycota</taxon>
        <taxon>Agaricomycotina</taxon>
        <taxon>Agaricomycetes</taxon>
        <taxon>Polyporales</taxon>
        <taxon>Polyporaceae</taxon>
        <taxon>Ganoderma</taxon>
    </lineage>
</organism>
<protein>
    <submittedName>
        <fullName evidence="3">Uncharacterized protein</fullName>
    </submittedName>
</protein>
<dbReference type="PANTHER" id="PTHR23159">
    <property type="entry name" value="CENTROSOMAL PROTEIN 2"/>
    <property type="match status" value="1"/>
</dbReference>
<feature type="compositionally biased region" description="Basic and acidic residues" evidence="2">
    <location>
        <begin position="1"/>
        <end position="27"/>
    </location>
</feature>
<feature type="coiled-coil region" evidence="1">
    <location>
        <begin position="284"/>
        <end position="320"/>
    </location>
</feature>
<name>A0A2G8SU59_9APHY</name>
<evidence type="ECO:0000313" key="4">
    <source>
        <dbReference type="Proteomes" id="UP000230002"/>
    </source>
</evidence>
<sequence length="921" mass="102956">MDVPDTPRLRVFSERRPAKSLRQRLDTDPFQEPSPQDPVAFAVDLGEAYFPTQHDQVAPRTHSRSASVLSSVRGRPEDDISSIMMRGATDLRNAKFEVEELRREIAFLQARVDSVVKEKDDLVQRLKAVKDAAKQSLQASSKSLEALRTALDDLKTRSEESFGVTRDIRTSLTDVQDLRNSVTETMNRIQPYLEPNEGWAKSTEVKNLMNALELECSRSQQVADLLRDRLQSTGGELVEAKSRILELETAQAHDLAALGRANDTIRGTMEELSSLAICLKNQREEQYEALAAAAEAEAKLASAQEKIEELGGNIRQKDTELILLHTAQTENVRLNEIIAEKDRYIITLRELQPELERLKDVISKEEARSAGLTVLSSEKESQVLALTARTAVLEAENTDMKVKVQDLRSQLDAIDAGRQATSNENKRLRTEKQVLEDKVHNLESTLTSARQELDICLQKLQKANMHCQALEERFEDQSVTLRLTRESAGDAQERLLGAESTYAKALAETTAKLELEISILREQKLGSQATMDVLNASLKRQEASTLAMQEEHANRLKQQELAFAARLEIEDKRLVQLTNDLKDARSRIALADDRNQSLEVEIQGLREQLNQARLPSPESEAELGRLRTRISTLENAEMESIVRAKTLDARYRVGDLSEEEKTFIATLIKTSQTIHEQELVANRNELRRRDNVLKEMRSKVHLLETTLAKHLSEKAKPAPEPAADHSMIDPASWMSSGQSSSPLQAPDRDGQQRTNVDIPIPVRSTPKSNQGERHATPSNDAFALVAPARDLVGESPSAKETRKTSAVPSVARQNKPRFGRLATDCSDEILGFDDEISTVQKATPPSFLSKRKKSDSPPKPVGEPMAPRPYKRLVEVRRAEDPDGGSEDDSGRLEEVTPAEWFQEQGSEATLNLAITRSYLA</sequence>
<comment type="caution">
    <text evidence="3">The sequence shown here is derived from an EMBL/GenBank/DDBJ whole genome shotgun (WGS) entry which is preliminary data.</text>
</comment>
<feature type="coiled-coil region" evidence="1">
    <location>
        <begin position="567"/>
        <end position="608"/>
    </location>
</feature>
<feature type="compositionally biased region" description="Polar residues" evidence="2">
    <location>
        <begin position="733"/>
        <end position="743"/>
    </location>
</feature>
<dbReference type="Proteomes" id="UP000230002">
    <property type="component" value="Unassembled WGS sequence"/>
</dbReference>
<feature type="region of interest" description="Disordered" evidence="2">
    <location>
        <begin position="1"/>
        <end position="37"/>
    </location>
</feature>
<proteinExistence type="predicted"/>
<evidence type="ECO:0000313" key="3">
    <source>
        <dbReference type="EMBL" id="PIL37108.1"/>
    </source>
</evidence>
<gene>
    <name evidence="3" type="ORF">GSI_00800</name>
</gene>
<feature type="region of interest" description="Disordered" evidence="2">
    <location>
        <begin position="711"/>
        <end position="780"/>
    </location>
</feature>
<dbReference type="PANTHER" id="PTHR23159:SF31">
    <property type="entry name" value="CENTROSOME-ASSOCIATED PROTEIN CEP250 ISOFORM X1"/>
    <property type="match status" value="1"/>
</dbReference>
<feature type="compositionally biased region" description="Basic and acidic residues" evidence="2">
    <location>
        <begin position="872"/>
        <end position="881"/>
    </location>
</feature>
<keyword evidence="4" id="KW-1185">Reference proteome</keyword>
<feature type="region of interest" description="Disordered" evidence="2">
    <location>
        <begin position="841"/>
        <end position="906"/>
    </location>
</feature>
<evidence type="ECO:0000256" key="2">
    <source>
        <dbReference type="SAM" id="MobiDB-lite"/>
    </source>
</evidence>
<dbReference type="AlphaFoldDB" id="A0A2G8SU59"/>
<feature type="region of interest" description="Disordered" evidence="2">
    <location>
        <begin position="54"/>
        <end position="76"/>
    </location>
</feature>
<feature type="coiled-coil region" evidence="1">
    <location>
        <begin position="91"/>
        <end position="157"/>
    </location>
</feature>